<comment type="caution">
    <text evidence="2">The sequence shown here is derived from an EMBL/GenBank/DDBJ whole genome shotgun (WGS) entry which is preliminary data.</text>
</comment>
<sequence length="547" mass="60193">MSVERSLHDSLSTSATMPTFRRKMSQNEISYFLPSRAYGLNDMFTRLIFRAPPALVSPFRLRVVWAIMRLRHSLMACRFEMAPGCYDHAQFVYTPPANANAALAETNATVRMFDDVTGPELMQSFLSGQRTLSADRLAMLHVANHGEVSLGTNEYHLLVMFHHGINDSLAVMRTIHLMVGLLCGPGVPGGAPRTDAELSKVLDDEWGVRWATPRDPGDVIVPATEARILGLPRSKIAEAAWKVDHKCLQERAIGGHVFPKLLKNRVAKARIFQVKFSIEQTNAIRDKCKAERVTPQNVVFGLCNMAWMRLCANHPEIDAPKTLPMLMYTSVSIRRYLNPVSPLSSYMSLALDYCNVVLPAYLSTSVDPRAVFWARSREAQRQMFGYTHSPLLLRRAVTTSAARGKRAKAFARADDAADGTLPPLPPPSASIPPSPPSAPSLALIGVSQIGSIDPIFDQSAYPAVELVDIVGGVRKAPGGITLFSRTFLGRFNMTLVWDAAAFKPGLMEEFWRGVVDGVHEFVLGDPSGRAEELEPTAMAPVGVKSRL</sequence>
<evidence type="ECO:0000256" key="1">
    <source>
        <dbReference type="SAM" id="MobiDB-lite"/>
    </source>
</evidence>
<dbReference type="InterPro" id="IPR023213">
    <property type="entry name" value="CAT-like_dom_sf"/>
</dbReference>
<feature type="compositionally biased region" description="Pro residues" evidence="1">
    <location>
        <begin position="422"/>
        <end position="436"/>
    </location>
</feature>
<reference evidence="2" key="1">
    <citation type="submission" date="2023-03" db="EMBL/GenBank/DDBJ databases">
        <title>Massive genome expansion in bonnet fungi (Mycena s.s.) driven by repeated elements and novel gene families across ecological guilds.</title>
        <authorList>
            <consortium name="Lawrence Berkeley National Laboratory"/>
            <person name="Harder C.B."/>
            <person name="Miyauchi S."/>
            <person name="Viragh M."/>
            <person name="Kuo A."/>
            <person name="Thoen E."/>
            <person name="Andreopoulos B."/>
            <person name="Lu D."/>
            <person name="Skrede I."/>
            <person name="Drula E."/>
            <person name="Henrissat B."/>
            <person name="Morin E."/>
            <person name="Kohler A."/>
            <person name="Barry K."/>
            <person name="LaButti K."/>
            <person name="Morin E."/>
            <person name="Salamov A."/>
            <person name="Lipzen A."/>
            <person name="Mereny Z."/>
            <person name="Hegedus B."/>
            <person name="Baldrian P."/>
            <person name="Stursova M."/>
            <person name="Weitz H."/>
            <person name="Taylor A."/>
            <person name="Grigoriev I.V."/>
            <person name="Nagy L.G."/>
            <person name="Martin F."/>
            <person name="Kauserud H."/>
        </authorList>
    </citation>
    <scope>NUCLEOTIDE SEQUENCE</scope>
    <source>
        <strain evidence="2">9284</strain>
    </source>
</reference>
<keyword evidence="3" id="KW-1185">Reference proteome</keyword>
<name>A0AAD7BZU1_9AGAR</name>
<protein>
    <submittedName>
        <fullName evidence="2">Uncharacterized protein</fullName>
    </submittedName>
</protein>
<dbReference type="Gene3D" id="3.30.559.10">
    <property type="entry name" value="Chloramphenicol acetyltransferase-like domain"/>
    <property type="match status" value="1"/>
</dbReference>
<dbReference type="Gene3D" id="3.30.559.30">
    <property type="entry name" value="Nonribosomal peptide synthetase, condensation domain"/>
    <property type="match status" value="1"/>
</dbReference>
<accession>A0AAD7BZU1</accession>
<evidence type="ECO:0000313" key="3">
    <source>
        <dbReference type="Proteomes" id="UP001221142"/>
    </source>
</evidence>
<feature type="region of interest" description="Disordered" evidence="1">
    <location>
        <begin position="416"/>
        <end position="436"/>
    </location>
</feature>
<dbReference type="AlphaFoldDB" id="A0AAD7BZU1"/>
<dbReference type="EMBL" id="JARKIF010000007">
    <property type="protein sequence ID" value="KAJ7635004.1"/>
    <property type="molecule type" value="Genomic_DNA"/>
</dbReference>
<dbReference type="Proteomes" id="UP001221142">
    <property type="component" value="Unassembled WGS sequence"/>
</dbReference>
<evidence type="ECO:0000313" key="2">
    <source>
        <dbReference type="EMBL" id="KAJ7635004.1"/>
    </source>
</evidence>
<proteinExistence type="predicted"/>
<gene>
    <name evidence="2" type="ORF">FB45DRAFT_865590</name>
</gene>
<organism evidence="2 3">
    <name type="scientific">Roridomyces roridus</name>
    <dbReference type="NCBI Taxonomy" id="1738132"/>
    <lineage>
        <taxon>Eukaryota</taxon>
        <taxon>Fungi</taxon>
        <taxon>Dikarya</taxon>
        <taxon>Basidiomycota</taxon>
        <taxon>Agaricomycotina</taxon>
        <taxon>Agaricomycetes</taxon>
        <taxon>Agaricomycetidae</taxon>
        <taxon>Agaricales</taxon>
        <taxon>Marasmiineae</taxon>
        <taxon>Mycenaceae</taxon>
        <taxon>Roridomyces</taxon>
    </lineage>
</organism>